<keyword evidence="2" id="KW-1185">Reference proteome</keyword>
<dbReference type="EMBL" id="MU276173">
    <property type="protein sequence ID" value="KAI0040713.1"/>
    <property type="molecule type" value="Genomic_DNA"/>
</dbReference>
<reference evidence="1" key="1">
    <citation type="submission" date="2021-02" db="EMBL/GenBank/DDBJ databases">
        <authorList>
            <consortium name="DOE Joint Genome Institute"/>
            <person name="Ahrendt S."/>
            <person name="Looney B.P."/>
            <person name="Miyauchi S."/>
            <person name="Morin E."/>
            <person name="Drula E."/>
            <person name="Courty P.E."/>
            <person name="Chicoki N."/>
            <person name="Fauchery L."/>
            <person name="Kohler A."/>
            <person name="Kuo A."/>
            <person name="Labutti K."/>
            <person name="Pangilinan J."/>
            <person name="Lipzen A."/>
            <person name="Riley R."/>
            <person name="Andreopoulos W."/>
            <person name="He G."/>
            <person name="Johnson J."/>
            <person name="Barry K.W."/>
            <person name="Grigoriev I.V."/>
            <person name="Nagy L."/>
            <person name="Hibbett D."/>
            <person name="Henrissat B."/>
            <person name="Matheny P.B."/>
            <person name="Labbe J."/>
            <person name="Martin F."/>
        </authorList>
    </citation>
    <scope>NUCLEOTIDE SEQUENCE</scope>
    <source>
        <strain evidence="1">FP105234-sp</strain>
    </source>
</reference>
<comment type="caution">
    <text evidence="1">The sequence shown here is derived from an EMBL/GenBank/DDBJ whole genome shotgun (WGS) entry which is preliminary data.</text>
</comment>
<proteinExistence type="predicted"/>
<reference evidence="1" key="2">
    <citation type="journal article" date="2022" name="New Phytol.">
        <title>Evolutionary transition to the ectomycorrhizal habit in the genomes of a hyperdiverse lineage of mushroom-forming fungi.</title>
        <authorList>
            <person name="Looney B."/>
            <person name="Miyauchi S."/>
            <person name="Morin E."/>
            <person name="Drula E."/>
            <person name="Courty P.E."/>
            <person name="Kohler A."/>
            <person name="Kuo A."/>
            <person name="LaButti K."/>
            <person name="Pangilinan J."/>
            <person name="Lipzen A."/>
            <person name="Riley R."/>
            <person name="Andreopoulos W."/>
            <person name="He G."/>
            <person name="Johnson J."/>
            <person name="Nolan M."/>
            <person name="Tritt A."/>
            <person name="Barry K.W."/>
            <person name="Grigoriev I.V."/>
            <person name="Nagy L.G."/>
            <person name="Hibbett D."/>
            <person name="Henrissat B."/>
            <person name="Matheny P.B."/>
            <person name="Labbe J."/>
            <person name="Martin F.M."/>
        </authorList>
    </citation>
    <scope>NUCLEOTIDE SEQUENCE</scope>
    <source>
        <strain evidence="1">FP105234-sp</strain>
    </source>
</reference>
<accession>A0ACB8R9N4</accession>
<dbReference type="Proteomes" id="UP000814033">
    <property type="component" value="Unassembled WGS sequence"/>
</dbReference>
<organism evidence="1 2">
    <name type="scientific">Auriscalpium vulgare</name>
    <dbReference type="NCBI Taxonomy" id="40419"/>
    <lineage>
        <taxon>Eukaryota</taxon>
        <taxon>Fungi</taxon>
        <taxon>Dikarya</taxon>
        <taxon>Basidiomycota</taxon>
        <taxon>Agaricomycotina</taxon>
        <taxon>Agaricomycetes</taxon>
        <taxon>Russulales</taxon>
        <taxon>Auriscalpiaceae</taxon>
        <taxon>Auriscalpium</taxon>
    </lineage>
</organism>
<sequence>MCCTARTWRTARASTRPSSAPARPPHPLCSSAYPLTADVLPLMPPRSFVRVSITFPTPALPVILNLTAAFLPYASTLTPFLAALPAPFKFVQHSRAHARANAAAMIADADAARLRGNALYARRERRAALDAYDEAVDSLEHVEVLGYGGADARRARPALAVALANRAAAHLLAGPGQDARKALADGSAAVRADPRYVKGCVVSFCAVGMRAG</sequence>
<evidence type="ECO:0000313" key="1">
    <source>
        <dbReference type="EMBL" id="KAI0040713.1"/>
    </source>
</evidence>
<name>A0ACB8R9N4_9AGAM</name>
<gene>
    <name evidence="1" type="ORF">FA95DRAFT_1566171</name>
</gene>
<evidence type="ECO:0000313" key="2">
    <source>
        <dbReference type="Proteomes" id="UP000814033"/>
    </source>
</evidence>
<protein>
    <submittedName>
        <fullName evidence="1">Uncharacterized protein</fullName>
    </submittedName>
</protein>